<dbReference type="SUPFAM" id="SSF111352">
    <property type="entry name" value="Ammonium transporter"/>
    <property type="match status" value="1"/>
</dbReference>
<evidence type="ECO:0000256" key="2">
    <source>
        <dbReference type="ARBA" id="ARBA00011036"/>
    </source>
</evidence>
<name>A0ABD6E7X8_9BILA</name>
<dbReference type="PANTHER" id="PTHR11730">
    <property type="entry name" value="AMMONIUM TRANSPORTER"/>
    <property type="match status" value="1"/>
</dbReference>
<feature type="transmembrane region" description="Helical" evidence="7">
    <location>
        <begin position="315"/>
        <end position="336"/>
    </location>
</feature>
<dbReference type="GO" id="GO:0016020">
    <property type="term" value="C:membrane"/>
    <property type="evidence" value="ECO:0007669"/>
    <property type="project" value="UniProtKB-SubCell"/>
</dbReference>
<evidence type="ECO:0000256" key="7">
    <source>
        <dbReference type="SAM" id="Phobius"/>
    </source>
</evidence>
<comment type="caution">
    <text evidence="9">The sequence shown here is derived from an EMBL/GenBank/DDBJ whole genome shotgun (WGS) entry which is preliminary data.</text>
</comment>
<feature type="transmembrane region" description="Helical" evidence="7">
    <location>
        <begin position="219"/>
        <end position="238"/>
    </location>
</feature>
<dbReference type="Proteomes" id="UP001608902">
    <property type="component" value="Unassembled WGS sequence"/>
</dbReference>
<evidence type="ECO:0000256" key="5">
    <source>
        <dbReference type="ARBA" id="ARBA00023136"/>
    </source>
</evidence>
<keyword evidence="5 7" id="KW-0472">Membrane</keyword>
<evidence type="ECO:0000313" key="10">
    <source>
        <dbReference type="Proteomes" id="UP001608902"/>
    </source>
</evidence>
<dbReference type="InterPro" id="IPR029020">
    <property type="entry name" value="Ammonium/urea_transptr"/>
</dbReference>
<comment type="similarity">
    <text evidence="2">Belongs to the ammonium transporter (TC 2.A.49) family. Rh subfamily.</text>
</comment>
<dbReference type="Pfam" id="PF00909">
    <property type="entry name" value="Ammonium_transp"/>
    <property type="match status" value="1"/>
</dbReference>
<dbReference type="EMBL" id="JBGFUD010001370">
    <property type="protein sequence ID" value="MFH4976190.1"/>
    <property type="molecule type" value="Genomic_DNA"/>
</dbReference>
<feature type="transmembrane region" description="Helical" evidence="7">
    <location>
        <begin position="398"/>
        <end position="422"/>
    </location>
</feature>
<dbReference type="InterPro" id="IPR002229">
    <property type="entry name" value="RhesusRHD"/>
</dbReference>
<feature type="transmembrane region" description="Helical" evidence="7">
    <location>
        <begin position="64"/>
        <end position="82"/>
    </location>
</feature>
<comment type="subcellular location">
    <subcellularLocation>
        <location evidence="1">Membrane</location>
        <topology evidence="1">Multi-pass membrane protein</topology>
    </subcellularLocation>
</comment>
<evidence type="ECO:0000256" key="6">
    <source>
        <dbReference type="SAM" id="MobiDB-lite"/>
    </source>
</evidence>
<evidence type="ECO:0000256" key="1">
    <source>
        <dbReference type="ARBA" id="ARBA00004141"/>
    </source>
</evidence>
<proteinExistence type="inferred from homology"/>
<gene>
    <name evidence="9" type="ORF">AB6A40_002899</name>
</gene>
<dbReference type="Gene3D" id="1.10.3430.10">
    <property type="entry name" value="Ammonium transporter AmtB like domains"/>
    <property type="match status" value="1"/>
</dbReference>
<feature type="transmembrane region" description="Helical" evidence="7">
    <location>
        <begin position="289"/>
        <end position="309"/>
    </location>
</feature>
<dbReference type="AlphaFoldDB" id="A0ABD6E7X8"/>
<sequence length="499" mass="55571">MWRCWQRYQFGVIVLLLQVLFLILFGLFSRYHQRATGGYEIPQHPTDIRLPSNNTAETDYVNTYYPLFQDVHVMIFIGFAYLMTFLRRYGFMSLSINLLLSCIVIQWAMIVNGFWSEHFAESGFFYVSVEELLSCDFAAATVLITMGALLGKVSPAQYVIIAMVETSVGLSIEHFVIEVLKVNDVGDSMVVHAFGAYFGLAVSFAIADKRQREHDNEGSNYNSDVFSMIGALFLWIFWPSFNGALGHPESARHRALINTYLSLVACTVFTFILSQLVDTEKKMRFNIVHIANSTLAGGVGVGTIANVILYPFHALLIGCGAAVISVFGFAYITPFLAKRLKIHDTCGVNNLHGMPGVYAGILSFILACSYDTKMYGKNLAAIYPSVESGERNEVQQGLYQLAGLATVLASSIISGFLTGLCLRLPLWNQVDDAEYYADAPYFEVPQGYELTKKYDKAEEQTHCQTQGSFLTSVQVNGNDKAERKNTSDSADIRKRGSDK</sequence>
<keyword evidence="4 7" id="KW-1133">Transmembrane helix</keyword>
<feature type="domain" description="Ammonium transporter AmtB-like" evidence="8">
    <location>
        <begin position="52"/>
        <end position="435"/>
    </location>
</feature>
<evidence type="ECO:0000313" key="9">
    <source>
        <dbReference type="EMBL" id="MFH4976190.1"/>
    </source>
</evidence>
<protein>
    <recommendedName>
        <fullName evidence="8">Ammonium transporter AmtB-like domain-containing protein</fullName>
    </recommendedName>
</protein>
<keyword evidence="3 7" id="KW-0812">Transmembrane</keyword>
<evidence type="ECO:0000256" key="4">
    <source>
        <dbReference type="ARBA" id="ARBA00022989"/>
    </source>
</evidence>
<dbReference type="PRINTS" id="PR00342">
    <property type="entry name" value="RHESUSRHD"/>
</dbReference>
<feature type="region of interest" description="Disordered" evidence="6">
    <location>
        <begin position="471"/>
        <end position="499"/>
    </location>
</feature>
<keyword evidence="10" id="KW-1185">Reference proteome</keyword>
<feature type="transmembrane region" description="Helical" evidence="7">
    <location>
        <begin position="189"/>
        <end position="207"/>
    </location>
</feature>
<dbReference type="InterPro" id="IPR024041">
    <property type="entry name" value="NH4_transpt_AmtB-like_dom"/>
</dbReference>
<evidence type="ECO:0000259" key="8">
    <source>
        <dbReference type="Pfam" id="PF00909"/>
    </source>
</evidence>
<reference evidence="9 10" key="1">
    <citation type="submission" date="2024-08" db="EMBL/GenBank/DDBJ databases">
        <title>Gnathostoma spinigerum genome.</title>
        <authorList>
            <person name="Gonzalez-Bertolin B."/>
            <person name="Monzon S."/>
            <person name="Zaballos A."/>
            <person name="Jimenez P."/>
            <person name="Dekumyoy P."/>
            <person name="Varona S."/>
            <person name="Cuesta I."/>
            <person name="Sumanam S."/>
            <person name="Adisakwattana P."/>
            <person name="Gasser R.B."/>
            <person name="Hernandez-Gonzalez A."/>
            <person name="Young N.D."/>
            <person name="Perteguer M.J."/>
        </authorList>
    </citation>
    <scope>NUCLEOTIDE SEQUENCE [LARGE SCALE GENOMIC DNA]</scope>
    <source>
        <strain evidence="9">AL3</strain>
        <tissue evidence="9">Liver</tissue>
    </source>
</reference>
<feature type="transmembrane region" description="Helical" evidence="7">
    <location>
        <begin position="89"/>
        <end position="111"/>
    </location>
</feature>
<feature type="compositionally biased region" description="Basic and acidic residues" evidence="6">
    <location>
        <begin position="479"/>
        <end position="499"/>
    </location>
</feature>
<organism evidence="9 10">
    <name type="scientific">Gnathostoma spinigerum</name>
    <dbReference type="NCBI Taxonomy" id="75299"/>
    <lineage>
        <taxon>Eukaryota</taxon>
        <taxon>Metazoa</taxon>
        <taxon>Ecdysozoa</taxon>
        <taxon>Nematoda</taxon>
        <taxon>Chromadorea</taxon>
        <taxon>Rhabditida</taxon>
        <taxon>Spirurina</taxon>
        <taxon>Gnathostomatomorpha</taxon>
        <taxon>Gnathostomatoidea</taxon>
        <taxon>Gnathostomatidae</taxon>
        <taxon>Gnathostoma</taxon>
    </lineage>
</organism>
<dbReference type="FunFam" id="1.10.3430.10:FF:000012">
    <property type="entry name" value="Rh type C glycoprotein"/>
    <property type="match status" value="1"/>
</dbReference>
<accession>A0ABD6E7X8</accession>
<evidence type="ECO:0000256" key="3">
    <source>
        <dbReference type="ARBA" id="ARBA00022692"/>
    </source>
</evidence>
<feature type="transmembrane region" description="Helical" evidence="7">
    <location>
        <begin position="12"/>
        <end position="31"/>
    </location>
</feature>
<dbReference type="PANTHER" id="PTHR11730:SF60">
    <property type="entry name" value="RH50, ISOFORM D"/>
    <property type="match status" value="1"/>
</dbReference>
<feature type="transmembrane region" description="Helical" evidence="7">
    <location>
        <begin position="258"/>
        <end position="277"/>
    </location>
</feature>
<feature type="transmembrane region" description="Helical" evidence="7">
    <location>
        <begin position="348"/>
        <end position="367"/>
    </location>
</feature>